<dbReference type="STRING" id="1440762.Y882_04415"/>
<evidence type="ECO:0000256" key="4">
    <source>
        <dbReference type="ARBA" id="ARBA00022801"/>
    </source>
</evidence>
<reference evidence="6 7" key="1">
    <citation type="journal article" date="2015" name="Antonie Van Leeuwenhoek">
        <title>A phylogenomic and molecular marker based taxonomic framework for the order Xanthomonadales: proposal to transfer the families Algiphilaceae and Solimonadaceae to the order Nevskiales ord. nov. and to create a new family within the order Xanthomonadales, the family Rhodanobacteraceae fam. nov., containing the genus Rhodanobacter and its closest relatives.</title>
        <authorList>
            <person name="Naushad S."/>
            <person name="Adeolu M."/>
            <person name="Wong S."/>
            <person name="Sohail M."/>
            <person name="Schellhorn H.E."/>
            <person name="Gupta R.S."/>
        </authorList>
    </citation>
    <scope>NUCLEOTIDE SEQUENCE [LARGE SCALE GENOMIC DNA]</scope>
    <source>
        <strain evidence="6 7">DSM 16301</strain>
    </source>
</reference>
<dbReference type="RefSeq" id="WP_046970661.1">
    <property type="nucleotide sequence ID" value="NZ_JPLA01000010.1"/>
</dbReference>
<dbReference type="PROSITE" id="PS51318">
    <property type="entry name" value="TAT"/>
    <property type="match status" value="1"/>
</dbReference>
<keyword evidence="4" id="KW-0378">Hydrolase</keyword>
<comment type="caution">
    <text evidence="6">The sequence shown here is derived from an EMBL/GenBank/DDBJ whole genome shotgun (WGS) entry which is preliminary data.</text>
</comment>
<protein>
    <recommendedName>
        <fullName evidence="2">phospholipase C</fullName>
        <ecNumber evidence="2">3.1.4.3</ecNumber>
    </recommendedName>
</protein>
<dbReference type="Pfam" id="PF05506">
    <property type="entry name" value="PLipase_C_C"/>
    <property type="match status" value="2"/>
</dbReference>
<evidence type="ECO:0000259" key="5">
    <source>
        <dbReference type="Pfam" id="PF05506"/>
    </source>
</evidence>
<dbReference type="Pfam" id="PF04185">
    <property type="entry name" value="Phosphoesterase"/>
    <property type="match status" value="1"/>
</dbReference>
<proteinExistence type="inferred from homology"/>
<dbReference type="NCBIfam" id="TIGR01409">
    <property type="entry name" value="TAT_signal_seq"/>
    <property type="match status" value="1"/>
</dbReference>
<gene>
    <name evidence="6" type="ORF">Y882_04415</name>
</gene>
<evidence type="ECO:0000256" key="1">
    <source>
        <dbReference type="ARBA" id="ARBA00009717"/>
    </source>
</evidence>
<dbReference type="AlphaFoldDB" id="A0A0G9H5T1"/>
<accession>A0A0G9H5T1</accession>
<organism evidence="6 7">
    <name type="scientific">Dyella japonica DSM 16301</name>
    <dbReference type="NCBI Taxonomy" id="1440762"/>
    <lineage>
        <taxon>Bacteria</taxon>
        <taxon>Pseudomonadati</taxon>
        <taxon>Pseudomonadota</taxon>
        <taxon>Gammaproteobacteria</taxon>
        <taxon>Lysobacterales</taxon>
        <taxon>Rhodanobacteraceae</taxon>
        <taxon>Dyella</taxon>
    </lineage>
</organism>
<dbReference type="EC" id="3.1.4.3" evidence="2"/>
<dbReference type="Proteomes" id="UP000035481">
    <property type="component" value="Unassembled WGS sequence"/>
</dbReference>
<feature type="domain" description="Bacterial phospholipase C C-terminal" evidence="5">
    <location>
        <begin position="516"/>
        <end position="602"/>
    </location>
</feature>
<dbReference type="PANTHER" id="PTHR31956:SF1">
    <property type="entry name" value="NON-SPECIFIC PHOSPHOLIPASE C1"/>
    <property type="match status" value="1"/>
</dbReference>
<keyword evidence="3" id="KW-0732">Signal</keyword>
<dbReference type="OrthoDB" id="9770871at2"/>
<dbReference type="InterPro" id="IPR019546">
    <property type="entry name" value="TAT_signal_bac_arc"/>
</dbReference>
<name>A0A0G9H5T1_9GAMM</name>
<evidence type="ECO:0000256" key="2">
    <source>
        <dbReference type="ARBA" id="ARBA00012018"/>
    </source>
</evidence>
<dbReference type="EMBL" id="JPLA01000010">
    <property type="protein sequence ID" value="KLD65145.1"/>
    <property type="molecule type" value="Genomic_DNA"/>
</dbReference>
<dbReference type="PATRIC" id="fig|1440762.4.peg.203"/>
<dbReference type="InterPro" id="IPR017767">
    <property type="entry name" value="PC-PLC"/>
</dbReference>
<evidence type="ECO:0000256" key="3">
    <source>
        <dbReference type="ARBA" id="ARBA00022729"/>
    </source>
</evidence>
<dbReference type="GO" id="GO:0034480">
    <property type="term" value="F:phosphatidylcholine phospholipase C activity"/>
    <property type="evidence" value="ECO:0007669"/>
    <property type="project" value="UniProtKB-EC"/>
</dbReference>
<dbReference type="NCBIfam" id="TIGR03396">
    <property type="entry name" value="PC_PLC"/>
    <property type="match status" value="1"/>
</dbReference>
<comment type="similarity">
    <text evidence="1">Belongs to the bacterial phospholipase C family.</text>
</comment>
<dbReference type="Gene3D" id="3.40.720.10">
    <property type="entry name" value="Alkaline Phosphatase, subunit A"/>
    <property type="match status" value="2"/>
</dbReference>
<dbReference type="InterPro" id="IPR007312">
    <property type="entry name" value="Phosphoesterase"/>
</dbReference>
<dbReference type="InterPro" id="IPR017850">
    <property type="entry name" value="Alkaline_phosphatase_core_sf"/>
</dbReference>
<dbReference type="GO" id="GO:0016042">
    <property type="term" value="P:lipid catabolic process"/>
    <property type="evidence" value="ECO:0007669"/>
    <property type="project" value="InterPro"/>
</dbReference>
<evidence type="ECO:0000313" key="7">
    <source>
        <dbReference type="Proteomes" id="UP000035481"/>
    </source>
</evidence>
<dbReference type="PANTHER" id="PTHR31956">
    <property type="entry name" value="NON-SPECIFIC PHOSPHOLIPASE C4-RELATED"/>
    <property type="match status" value="1"/>
</dbReference>
<evidence type="ECO:0000313" key="6">
    <source>
        <dbReference type="EMBL" id="KLD65145.1"/>
    </source>
</evidence>
<feature type="domain" description="Bacterial phospholipase C C-terminal" evidence="5">
    <location>
        <begin position="622"/>
        <end position="681"/>
    </location>
</feature>
<dbReference type="InterPro" id="IPR006311">
    <property type="entry name" value="TAT_signal"/>
</dbReference>
<sequence>MNRRDFIKMAGSAAAAAGFVAMPTSIRRALAIPAQVDSGGIQDVQHVVILMQENRSFDHYFGTLRGVRGFKDRFPIPAASGKPVWSQWNGEKEVPPFHLDGDTMNAALVASLPHTFCDAQAAWGQGQLSSWPQFKTDASMGYYTRKEAPFQYALADAFTICDAYHCSLHSSTGPNRIVFWSGTHADPSLRDRGINCDERSAEVANLRTVISGQMPEPGYQYTGEPFHWPTIPELLESEGISWKIYQDPNENWSGLMHGALASSRFRDARPGSPLYEKGMRHHSLGDLESDVLAGRLPSVSWILPPPLKSEHPGAPSSAAQGGNYVEQILQALTANPAVWSRTVFLVTFDENDGFFDHVPPPAVPSIYRDGSLAGKSTLDVNGMYFVADPSKHLHPSDRVSSDLRPWGMGPRVPMYVISPWSRGGWVNSQVFDHTSVGMFLERRFGITIDAISAWHRAVSGDLTSAFDFANPNRSPQISLPDTSDYALIERRATAMPPAKAPDVPQPLFQEPGIRYSRALPYALDVRMTGKRDRVMLTFCNDGAQGAVFHVYDRDRLQQLPRRYTVQSGRQLDDDYWENTATDGHFHLEVFGPNGFYRMFKGRTADHVETGLALELTHNVREGWAGVKVANLGGSPVTIVFQPNAYLQRDAWTLVVAAQETAQPTWPAQEHGFWYDITVKTAAMEQRMAGRIETGAPSFSDPAAA</sequence>
<dbReference type="InterPro" id="IPR008475">
    <property type="entry name" value="PLipase_C_C"/>
</dbReference>